<organism evidence="1 2">
    <name type="scientific">Capsulimonas corticalis</name>
    <dbReference type="NCBI Taxonomy" id="2219043"/>
    <lineage>
        <taxon>Bacteria</taxon>
        <taxon>Bacillati</taxon>
        <taxon>Armatimonadota</taxon>
        <taxon>Armatimonadia</taxon>
        <taxon>Capsulimonadales</taxon>
        <taxon>Capsulimonadaceae</taxon>
        <taxon>Capsulimonas</taxon>
    </lineage>
</organism>
<keyword evidence="2" id="KW-1185">Reference proteome</keyword>
<proteinExistence type="predicted"/>
<dbReference type="Gene3D" id="1.10.260.40">
    <property type="entry name" value="lambda repressor-like DNA-binding domains"/>
    <property type="match status" value="1"/>
</dbReference>
<dbReference type="KEGG" id="ccot:CCAX7_59640"/>
<sequence length="90" mass="10340">MNVCGERVKLRREELQLTQSELCGRLATVTHGIWNGDRRDIHRVERGTRKVSDAELIALTISLETTPQWLLIGEGTEEEETGFARPMWTF</sequence>
<dbReference type="InterPro" id="IPR010982">
    <property type="entry name" value="Lambda_DNA-bd_dom_sf"/>
</dbReference>
<dbReference type="CDD" id="cd00093">
    <property type="entry name" value="HTH_XRE"/>
    <property type="match status" value="1"/>
</dbReference>
<gene>
    <name evidence="1" type="ORF">CCAX7_59640</name>
</gene>
<protein>
    <submittedName>
        <fullName evidence="1">Uncharacterized protein</fullName>
    </submittedName>
</protein>
<dbReference type="InterPro" id="IPR001387">
    <property type="entry name" value="Cro/C1-type_HTH"/>
</dbReference>
<evidence type="ECO:0000313" key="1">
    <source>
        <dbReference type="EMBL" id="BDI33913.1"/>
    </source>
</evidence>
<reference evidence="1 2" key="1">
    <citation type="journal article" date="2019" name="Int. J. Syst. Evol. Microbiol.">
        <title>Capsulimonas corticalis gen. nov., sp. nov., an aerobic capsulated bacterium, of a novel bacterial order, Capsulimonadales ord. nov., of the class Armatimonadia of the phylum Armatimonadetes.</title>
        <authorList>
            <person name="Li J."/>
            <person name="Kudo C."/>
            <person name="Tonouchi A."/>
        </authorList>
    </citation>
    <scope>NUCLEOTIDE SEQUENCE [LARGE SCALE GENOMIC DNA]</scope>
    <source>
        <strain evidence="1 2">AX-7</strain>
    </source>
</reference>
<dbReference type="Proteomes" id="UP000287394">
    <property type="component" value="Chromosome"/>
</dbReference>
<dbReference type="EMBL" id="AP025739">
    <property type="protein sequence ID" value="BDI33913.1"/>
    <property type="molecule type" value="Genomic_DNA"/>
</dbReference>
<name>A0A402CZP0_9BACT</name>
<dbReference type="SUPFAM" id="SSF47413">
    <property type="entry name" value="lambda repressor-like DNA-binding domains"/>
    <property type="match status" value="1"/>
</dbReference>
<accession>A0A402CZP0</accession>
<dbReference type="PROSITE" id="PS50943">
    <property type="entry name" value="HTH_CROC1"/>
    <property type="match status" value="1"/>
</dbReference>
<evidence type="ECO:0000313" key="2">
    <source>
        <dbReference type="Proteomes" id="UP000287394"/>
    </source>
</evidence>
<dbReference type="AlphaFoldDB" id="A0A402CZP0"/>
<dbReference type="GO" id="GO:0003677">
    <property type="term" value="F:DNA binding"/>
    <property type="evidence" value="ECO:0007669"/>
    <property type="project" value="InterPro"/>
</dbReference>